<feature type="compositionally biased region" description="Basic and acidic residues" evidence="1">
    <location>
        <begin position="288"/>
        <end position="297"/>
    </location>
</feature>
<evidence type="ECO:0000313" key="3">
    <source>
        <dbReference type="Proteomes" id="UP001153269"/>
    </source>
</evidence>
<feature type="region of interest" description="Disordered" evidence="1">
    <location>
        <begin position="183"/>
        <end position="217"/>
    </location>
</feature>
<feature type="region of interest" description="Disordered" evidence="1">
    <location>
        <begin position="254"/>
        <end position="329"/>
    </location>
</feature>
<dbReference type="AlphaFoldDB" id="A0A9N7UIQ4"/>
<sequence length="329" mass="35601">GQRVSRGRGCVGVAWECSPTYPPHSFYFSVSSTSSEHCPRPCGASFSAFPPTSVRLCRPAPMADGPVSGCGRMTDAARTVPHAAALALLSSFSEPSSAVVWRPRPGRHPAHAAGTQLKLSSFEGGDADDDDDDEDGFALDGMKVGGTWKSPFGPHGISCVKALRVSPVHFLIPNAKRRDYAFEKPQQVSRPPQEHGTPAGSEEPKRGGPPDTGAERDKGLLNFRRENILLQAQESPPGGGKMFWECLGTQLSSKPRPLRSIPDKSIGRCPMTNSSRRRTSQDKASFCRRRDEAEFRSTSKTNSLHIRSQHEAAATDEPALSSSSHDFFT</sequence>
<accession>A0A9N7UIQ4</accession>
<keyword evidence="3" id="KW-1185">Reference proteome</keyword>
<feature type="compositionally biased region" description="Polar residues" evidence="1">
    <location>
        <begin position="320"/>
        <end position="329"/>
    </location>
</feature>
<evidence type="ECO:0000313" key="2">
    <source>
        <dbReference type="EMBL" id="CAB1432863.1"/>
    </source>
</evidence>
<protein>
    <submittedName>
        <fullName evidence="2">Uncharacterized protein</fullName>
    </submittedName>
</protein>
<organism evidence="2 3">
    <name type="scientific">Pleuronectes platessa</name>
    <name type="common">European plaice</name>
    <dbReference type="NCBI Taxonomy" id="8262"/>
    <lineage>
        <taxon>Eukaryota</taxon>
        <taxon>Metazoa</taxon>
        <taxon>Chordata</taxon>
        <taxon>Craniata</taxon>
        <taxon>Vertebrata</taxon>
        <taxon>Euteleostomi</taxon>
        <taxon>Actinopterygii</taxon>
        <taxon>Neopterygii</taxon>
        <taxon>Teleostei</taxon>
        <taxon>Neoteleostei</taxon>
        <taxon>Acanthomorphata</taxon>
        <taxon>Carangaria</taxon>
        <taxon>Pleuronectiformes</taxon>
        <taxon>Pleuronectoidei</taxon>
        <taxon>Pleuronectidae</taxon>
        <taxon>Pleuronectes</taxon>
    </lineage>
</organism>
<gene>
    <name evidence="2" type="ORF">PLEPLA_LOCUS20950</name>
</gene>
<feature type="compositionally biased region" description="Acidic residues" evidence="1">
    <location>
        <begin position="125"/>
        <end position="137"/>
    </location>
</feature>
<name>A0A9N7UIQ4_PLEPL</name>
<proteinExistence type="predicted"/>
<dbReference type="EMBL" id="CADEAL010001485">
    <property type="protein sequence ID" value="CAB1432863.1"/>
    <property type="molecule type" value="Genomic_DNA"/>
</dbReference>
<feature type="region of interest" description="Disordered" evidence="1">
    <location>
        <begin position="105"/>
        <end position="138"/>
    </location>
</feature>
<reference evidence="2" key="1">
    <citation type="submission" date="2020-03" db="EMBL/GenBank/DDBJ databases">
        <authorList>
            <person name="Weist P."/>
        </authorList>
    </citation>
    <scope>NUCLEOTIDE SEQUENCE</scope>
</reference>
<comment type="caution">
    <text evidence="2">The sequence shown here is derived from an EMBL/GenBank/DDBJ whole genome shotgun (WGS) entry which is preliminary data.</text>
</comment>
<feature type="non-terminal residue" evidence="2">
    <location>
        <position position="1"/>
    </location>
</feature>
<feature type="compositionally biased region" description="Basic and acidic residues" evidence="1">
    <location>
        <begin position="202"/>
        <end position="217"/>
    </location>
</feature>
<evidence type="ECO:0000256" key="1">
    <source>
        <dbReference type="SAM" id="MobiDB-lite"/>
    </source>
</evidence>
<dbReference type="Proteomes" id="UP001153269">
    <property type="component" value="Unassembled WGS sequence"/>
</dbReference>